<accession>F3QUE6</accession>
<organism evidence="1 2">
    <name type="scientific">Paraprevotella xylaniphila YIT 11841</name>
    <dbReference type="NCBI Taxonomy" id="762982"/>
    <lineage>
        <taxon>Bacteria</taxon>
        <taxon>Pseudomonadati</taxon>
        <taxon>Bacteroidota</taxon>
        <taxon>Bacteroidia</taxon>
        <taxon>Bacteroidales</taxon>
        <taxon>Prevotellaceae</taxon>
        <taxon>Paraprevotella</taxon>
    </lineage>
</organism>
<evidence type="ECO:0000313" key="1">
    <source>
        <dbReference type="EMBL" id="EGG53960.1"/>
    </source>
</evidence>
<name>F3QUE6_9BACT</name>
<dbReference type="AlphaFoldDB" id="F3QUE6"/>
<dbReference type="Proteomes" id="UP000005546">
    <property type="component" value="Unassembled WGS sequence"/>
</dbReference>
<dbReference type="HOGENOM" id="CLU_3203122_0_0_10"/>
<comment type="caution">
    <text evidence="1">The sequence shown here is derived from an EMBL/GenBank/DDBJ whole genome shotgun (WGS) entry which is preliminary data.</text>
</comment>
<gene>
    <name evidence="1" type="ORF">HMPREF9442_01816</name>
</gene>
<proteinExistence type="predicted"/>
<keyword evidence="2" id="KW-1185">Reference proteome</keyword>
<reference evidence="1 2" key="1">
    <citation type="submission" date="2011-02" db="EMBL/GenBank/DDBJ databases">
        <authorList>
            <person name="Weinstock G."/>
            <person name="Sodergren E."/>
            <person name="Clifton S."/>
            <person name="Fulton L."/>
            <person name="Fulton B."/>
            <person name="Courtney L."/>
            <person name="Fronick C."/>
            <person name="Harrison M."/>
            <person name="Strong C."/>
            <person name="Farmer C."/>
            <person name="Delahaunty K."/>
            <person name="Markovic C."/>
            <person name="Hall O."/>
            <person name="Minx P."/>
            <person name="Tomlinson C."/>
            <person name="Mitreva M."/>
            <person name="Hou S."/>
            <person name="Chen J."/>
            <person name="Wollam A."/>
            <person name="Pepin K.H."/>
            <person name="Johnson M."/>
            <person name="Bhonagiri V."/>
            <person name="Zhang X."/>
            <person name="Suruliraj S."/>
            <person name="Warren W."/>
            <person name="Chinwalla A."/>
            <person name="Mardis E.R."/>
            <person name="Wilson R.K."/>
        </authorList>
    </citation>
    <scope>NUCLEOTIDE SEQUENCE [LARGE SCALE GENOMIC DNA]</scope>
    <source>
        <strain evidence="1 2">YIT 11841</strain>
    </source>
</reference>
<evidence type="ECO:0000313" key="2">
    <source>
        <dbReference type="Proteomes" id="UP000005546"/>
    </source>
</evidence>
<dbReference type="EMBL" id="AFBR01000049">
    <property type="protein sequence ID" value="EGG53960.1"/>
    <property type="molecule type" value="Genomic_DNA"/>
</dbReference>
<sequence>MVSIDWSNEGGFYKDFGRVDGVLEDVKERQRLSSVSMLSYRKGDG</sequence>
<protein>
    <submittedName>
        <fullName evidence="1">Uncharacterized protein</fullName>
    </submittedName>
</protein>